<evidence type="ECO:0000256" key="6">
    <source>
        <dbReference type="ARBA" id="ARBA00022679"/>
    </source>
</evidence>
<comment type="catalytic activity">
    <reaction evidence="16">
        <text>1-(5Z,8Z,11Z,14Z-eicosatetraenoyl)-sn-glycerol + ATP = 1-(5Z,8Z,11Z,14Z-eicosatetraenoyl)-sn-glycero-3-phosphate + ADP + H(+)</text>
        <dbReference type="Rhea" id="RHEA:43328"/>
        <dbReference type="ChEBI" id="CHEBI:15378"/>
        <dbReference type="ChEBI" id="CHEBI:30616"/>
        <dbReference type="ChEBI" id="CHEBI:34071"/>
        <dbReference type="ChEBI" id="CHEBI:74938"/>
        <dbReference type="ChEBI" id="CHEBI:456216"/>
    </reaction>
    <physiologicalReaction direction="left-to-right" evidence="16">
        <dbReference type="Rhea" id="RHEA:43329"/>
    </physiologicalReaction>
</comment>
<dbReference type="InterPro" id="IPR016064">
    <property type="entry name" value="NAD/diacylglycerol_kinase_sf"/>
</dbReference>
<evidence type="ECO:0000256" key="10">
    <source>
        <dbReference type="ARBA" id="ARBA00022840"/>
    </source>
</evidence>
<evidence type="ECO:0000256" key="29">
    <source>
        <dbReference type="ARBA" id="ARBA00048876"/>
    </source>
</evidence>
<dbReference type="PROSITE" id="PS50146">
    <property type="entry name" value="DAGK"/>
    <property type="match status" value="1"/>
</dbReference>
<evidence type="ECO:0000256" key="16">
    <source>
        <dbReference type="ARBA" id="ARBA00024483"/>
    </source>
</evidence>
<dbReference type="InterPro" id="IPR017438">
    <property type="entry name" value="ATP-NAD_kinase_N"/>
</dbReference>
<keyword evidence="11" id="KW-0443">Lipid metabolism</keyword>
<evidence type="ECO:0000256" key="2">
    <source>
        <dbReference type="ARBA" id="ARBA00004569"/>
    </source>
</evidence>
<dbReference type="EC" id="2.7.1.138" evidence="22"/>
<protein>
    <recommendedName>
        <fullName evidence="24">Acylglycerol kinase, mitochondrial</fullName>
        <ecNumber evidence="5">2.7.1.107</ecNumber>
        <ecNumber evidence="22">2.7.1.138</ecNumber>
        <ecNumber evidence="23">2.7.1.94</ecNumber>
    </recommendedName>
    <alternativeName>
        <fullName evidence="25">Multiple substrate lipid kinase</fullName>
    </alternativeName>
</protein>
<comment type="pathway">
    <text evidence="4">Lipid metabolism; glycerolipid metabolism.</text>
</comment>
<feature type="domain" description="DAGKc" evidence="30">
    <location>
        <begin position="29"/>
        <end position="173"/>
    </location>
</feature>
<comment type="catalytic activity">
    <reaction evidence="18">
        <text>a 1-acyl-sn-glycerol + ATP = a 1-acyl-sn-glycero-3-phosphate + ADP + H(+)</text>
        <dbReference type="Rhea" id="RHEA:33747"/>
        <dbReference type="ChEBI" id="CHEBI:15378"/>
        <dbReference type="ChEBI" id="CHEBI:30616"/>
        <dbReference type="ChEBI" id="CHEBI:57970"/>
        <dbReference type="ChEBI" id="CHEBI:64683"/>
        <dbReference type="ChEBI" id="CHEBI:456216"/>
    </reaction>
    <physiologicalReaction direction="left-to-right" evidence="18">
        <dbReference type="Rhea" id="RHEA:33748"/>
    </physiologicalReaction>
</comment>
<dbReference type="GO" id="GO:0005743">
    <property type="term" value="C:mitochondrial inner membrane"/>
    <property type="evidence" value="ECO:0007669"/>
    <property type="project" value="UniProtKB-SubCell"/>
</dbReference>
<evidence type="ECO:0000256" key="22">
    <source>
        <dbReference type="ARBA" id="ARBA00026096"/>
    </source>
</evidence>
<evidence type="ECO:0000256" key="21">
    <source>
        <dbReference type="ARBA" id="ARBA00025749"/>
    </source>
</evidence>
<comment type="catalytic activity">
    <reaction evidence="20">
        <text>1-hexadecanoyl-sn-glycerol + ATP = 1-hexadecanoyl-sn-glycero-3-phosphate + ADP + H(+)</text>
        <dbReference type="Rhea" id="RHEA:43308"/>
        <dbReference type="ChEBI" id="CHEBI:15378"/>
        <dbReference type="ChEBI" id="CHEBI:30616"/>
        <dbReference type="ChEBI" id="CHEBI:57518"/>
        <dbReference type="ChEBI" id="CHEBI:75542"/>
        <dbReference type="ChEBI" id="CHEBI:456216"/>
    </reaction>
    <physiologicalReaction direction="left-to-right" evidence="20">
        <dbReference type="Rhea" id="RHEA:43309"/>
    </physiologicalReaction>
</comment>
<dbReference type="PANTHER" id="PTHR12358:SF31">
    <property type="entry name" value="ACYLGLYCEROL KINASE, MITOCHONDRIAL"/>
    <property type="match status" value="1"/>
</dbReference>
<evidence type="ECO:0000256" key="11">
    <source>
        <dbReference type="ARBA" id="ARBA00023098"/>
    </source>
</evidence>
<evidence type="ECO:0000256" key="4">
    <source>
        <dbReference type="ARBA" id="ARBA00005175"/>
    </source>
</evidence>
<comment type="catalytic activity">
    <reaction evidence="17">
        <text>1-(9Z-octadecenoyl)-sn-glycerol + ATP = 1-(9Z-octadecenoyl)-sn-glycero-3-phosphate + ADP + H(+)</text>
        <dbReference type="Rhea" id="RHEA:41079"/>
        <dbReference type="ChEBI" id="CHEBI:15378"/>
        <dbReference type="ChEBI" id="CHEBI:30616"/>
        <dbReference type="ChEBI" id="CHEBI:74544"/>
        <dbReference type="ChEBI" id="CHEBI:75757"/>
        <dbReference type="ChEBI" id="CHEBI:456216"/>
    </reaction>
    <physiologicalReaction direction="left-to-right" evidence="17">
        <dbReference type="Rhea" id="RHEA:41080"/>
    </physiologicalReaction>
</comment>
<comment type="subcellular location">
    <subcellularLocation>
        <location evidence="3">Mitochondrion inner membrane</location>
        <topology evidence="3">Peripheral membrane protein</topology>
    </subcellularLocation>
    <subcellularLocation>
        <location evidence="2">Mitochondrion intermembrane space</location>
    </subcellularLocation>
</comment>
<evidence type="ECO:0000256" key="28">
    <source>
        <dbReference type="ARBA" id="ARBA00048663"/>
    </source>
</evidence>
<dbReference type="GO" id="GO:0046512">
    <property type="term" value="P:sphingosine biosynthetic process"/>
    <property type="evidence" value="ECO:0007669"/>
    <property type="project" value="TreeGrafter"/>
</dbReference>
<comment type="similarity">
    <text evidence="21">Belongs to the AGK family.</text>
</comment>
<dbReference type="InterPro" id="IPR045579">
    <property type="entry name" value="AGK_C"/>
</dbReference>
<evidence type="ECO:0000256" key="5">
    <source>
        <dbReference type="ARBA" id="ARBA00012133"/>
    </source>
</evidence>
<keyword evidence="7" id="KW-0547">Nucleotide-binding</keyword>
<comment type="catalytic activity">
    <reaction evidence="29">
        <text>N-(hexanoyl)sphing-4-enine + ATP = N-hexanoylsphing-4-enine 1-phosphate + ADP + H(+)</text>
        <dbReference type="Rhea" id="RHEA:43312"/>
        <dbReference type="ChEBI" id="CHEBI:15378"/>
        <dbReference type="ChEBI" id="CHEBI:30616"/>
        <dbReference type="ChEBI" id="CHEBI:63867"/>
        <dbReference type="ChEBI" id="CHEBI:82959"/>
        <dbReference type="ChEBI" id="CHEBI:456216"/>
    </reaction>
    <physiologicalReaction direction="left-to-right" evidence="29">
        <dbReference type="Rhea" id="RHEA:43313"/>
    </physiologicalReaction>
</comment>
<dbReference type="GO" id="GO:0046513">
    <property type="term" value="P:ceramide biosynthetic process"/>
    <property type="evidence" value="ECO:0007669"/>
    <property type="project" value="TreeGrafter"/>
</dbReference>
<comment type="catalytic activity">
    <reaction evidence="19">
        <text>2-(5Z,8Z,11Z,14Z-eicosatetraenoyl)-glycerol + ATP = 2-(5Z,8Z,11Z,14Z-eicosatetraenoyl)-sn-glycero-3-phosphate + ADP + H(+)</text>
        <dbReference type="Rhea" id="RHEA:43316"/>
        <dbReference type="ChEBI" id="CHEBI:15378"/>
        <dbReference type="ChEBI" id="CHEBI:30616"/>
        <dbReference type="ChEBI" id="CHEBI:52392"/>
        <dbReference type="ChEBI" id="CHEBI:78209"/>
        <dbReference type="ChEBI" id="CHEBI:456216"/>
    </reaction>
    <physiologicalReaction direction="left-to-right" evidence="19">
        <dbReference type="Rhea" id="RHEA:43317"/>
    </physiologicalReaction>
</comment>
<keyword evidence="10" id="KW-0067">ATP-binding</keyword>
<evidence type="ECO:0000256" key="24">
    <source>
        <dbReference type="ARBA" id="ARBA00026142"/>
    </source>
</evidence>
<comment type="catalytic activity">
    <reaction evidence="14">
        <text>1,2-di-(9Z-octadecenoyl)-sn-glycerol + ATP = 1,2-di-(9Z-octadecenoyl)-sn-glycero-3-phosphate + ADP + H(+)</text>
        <dbReference type="Rhea" id="RHEA:40327"/>
        <dbReference type="ChEBI" id="CHEBI:15378"/>
        <dbReference type="ChEBI" id="CHEBI:30616"/>
        <dbReference type="ChEBI" id="CHEBI:52333"/>
        <dbReference type="ChEBI" id="CHEBI:74546"/>
        <dbReference type="ChEBI" id="CHEBI:456216"/>
    </reaction>
    <physiologicalReaction direction="left-to-right" evidence="14">
        <dbReference type="Rhea" id="RHEA:40328"/>
    </physiologicalReaction>
</comment>
<evidence type="ECO:0000313" key="31">
    <source>
        <dbReference type="EMBL" id="KAH0811429.1"/>
    </source>
</evidence>
<evidence type="ECO:0000256" key="9">
    <source>
        <dbReference type="ARBA" id="ARBA00022792"/>
    </source>
</evidence>
<evidence type="ECO:0000256" key="7">
    <source>
        <dbReference type="ARBA" id="ARBA00022741"/>
    </source>
</evidence>
<evidence type="ECO:0000256" key="17">
    <source>
        <dbReference type="ARBA" id="ARBA00024505"/>
    </source>
</evidence>
<keyword evidence="6" id="KW-0808">Transferase</keyword>
<comment type="cofactor">
    <cofactor evidence="1">
        <name>Mg(2+)</name>
        <dbReference type="ChEBI" id="CHEBI:18420"/>
    </cofactor>
</comment>
<gene>
    <name evidence="31" type="ORF">GEV33_011362</name>
</gene>
<evidence type="ECO:0000256" key="20">
    <source>
        <dbReference type="ARBA" id="ARBA00024636"/>
    </source>
</evidence>
<dbReference type="GO" id="GO:0001729">
    <property type="term" value="F:ceramide kinase activity"/>
    <property type="evidence" value="ECO:0007669"/>
    <property type="project" value="UniProtKB-EC"/>
</dbReference>
<keyword evidence="32" id="KW-1185">Reference proteome</keyword>
<evidence type="ECO:0000256" key="23">
    <source>
        <dbReference type="ARBA" id="ARBA00026098"/>
    </source>
</evidence>
<dbReference type="GO" id="GO:0046486">
    <property type="term" value="P:glycerolipid metabolic process"/>
    <property type="evidence" value="ECO:0007669"/>
    <property type="project" value="UniProtKB-UniPathway"/>
</dbReference>
<organism evidence="31 32">
    <name type="scientific">Tenebrio molitor</name>
    <name type="common">Yellow mealworm beetle</name>
    <dbReference type="NCBI Taxonomy" id="7067"/>
    <lineage>
        <taxon>Eukaryota</taxon>
        <taxon>Metazoa</taxon>
        <taxon>Ecdysozoa</taxon>
        <taxon>Arthropoda</taxon>
        <taxon>Hexapoda</taxon>
        <taxon>Insecta</taxon>
        <taxon>Pterygota</taxon>
        <taxon>Neoptera</taxon>
        <taxon>Endopterygota</taxon>
        <taxon>Coleoptera</taxon>
        <taxon>Polyphaga</taxon>
        <taxon>Cucujiformia</taxon>
        <taxon>Tenebrionidae</taxon>
        <taxon>Tenebrio</taxon>
    </lineage>
</organism>
<reference evidence="31" key="2">
    <citation type="submission" date="2021-08" db="EMBL/GenBank/DDBJ databases">
        <authorList>
            <person name="Eriksson T."/>
        </authorList>
    </citation>
    <scope>NUCLEOTIDE SEQUENCE</scope>
    <source>
        <strain evidence="31">Stoneville</strain>
        <tissue evidence="31">Whole head</tissue>
    </source>
</reference>
<evidence type="ECO:0000256" key="15">
    <source>
        <dbReference type="ARBA" id="ARBA00023411"/>
    </source>
</evidence>
<dbReference type="EC" id="2.7.1.107" evidence="5"/>
<dbReference type="GO" id="GO:0047620">
    <property type="term" value="F:acylglycerol kinase activity"/>
    <property type="evidence" value="ECO:0007669"/>
    <property type="project" value="UniProtKB-EC"/>
</dbReference>
<dbReference type="EC" id="2.7.1.94" evidence="23"/>
<evidence type="ECO:0000256" key="14">
    <source>
        <dbReference type="ARBA" id="ARBA00023371"/>
    </source>
</evidence>
<comment type="catalytic activity">
    <reaction evidence="27">
        <text>an N-acylsphing-4-enine + ATP = an N-acylsphing-4-enine 1-phosphate + ADP + H(+)</text>
        <dbReference type="Rhea" id="RHEA:17929"/>
        <dbReference type="ChEBI" id="CHEBI:15378"/>
        <dbReference type="ChEBI" id="CHEBI:30616"/>
        <dbReference type="ChEBI" id="CHEBI:52639"/>
        <dbReference type="ChEBI" id="CHEBI:57674"/>
        <dbReference type="ChEBI" id="CHEBI:456216"/>
        <dbReference type="EC" id="2.7.1.138"/>
    </reaction>
    <physiologicalReaction direction="left-to-right" evidence="27">
        <dbReference type="Rhea" id="RHEA:17930"/>
    </physiologicalReaction>
</comment>
<evidence type="ECO:0000256" key="8">
    <source>
        <dbReference type="ARBA" id="ARBA00022777"/>
    </source>
</evidence>
<keyword evidence="12" id="KW-0496">Mitochondrion</keyword>
<proteinExistence type="inferred from homology"/>
<evidence type="ECO:0000256" key="27">
    <source>
        <dbReference type="ARBA" id="ARBA00048034"/>
    </source>
</evidence>
<comment type="catalytic activity">
    <reaction evidence="26">
        <text>a 2-acylglycerol + ATP = a 2-acyl-sn-glycerol 3-phosphate + ADP + H(+)</text>
        <dbReference type="Rhea" id="RHEA:39847"/>
        <dbReference type="ChEBI" id="CHEBI:15378"/>
        <dbReference type="ChEBI" id="CHEBI:17389"/>
        <dbReference type="ChEBI" id="CHEBI:30616"/>
        <dbReference type="ChEBI" id="CHEBI:64982"/>
        <dbReference type="ChEBI" id="CHEBI:456216"/>
    </reaction>
    <physiologicalReaction direction="left-to-right" evidence="26">
        <dbReference type="Rhea" id="RHEA:39848"/>
    </physiologicalReaction>
</comment>
<dbReference type="PANTHER" id="PTHR12358">
    <property type="entry name" value="SPHINGOSINE KINASE"/>
    <property type="match status" value="1"/>
</dbReference>
<keyword evidence="8" id="KW-0418">Kinase</keyword>
<evidence type="ECO:0000256" key="1">
    <source>
        <dbReference type="ARBA" id="ARBA00001946"/>
    </source>
</evidence>
<dbReference type="GO" id="GO:0005758">
    <property type="term" value="C:mitochondrial intermembrane space"/>
    <property type="evidence" value="ECO:0007669"/>
    <property type="project" value="UniProtKB-SubCell"/>
</dbReference>
<dbReference type="Pfam" id="PF00781">
    <property type="entry name" value="DAGK_cat"/>
    <property type="match status" value="1"/>
</dbReference>
<keyword evidence="9" id="KW-0999">Mitochondrion inner membrane</keyword>
<evidence type="ECO:0000313" key="32">
    <source>
        <dbReference type="Proteomes" id="UP000719412"/>
    </source>
</evidence>
<name>A0A8J6HB56_TENMO</name>
<sequence length="384" mass="43296">MNIFRTQELMRVYCERAAKFGEHPIKVDVEPRTVTIILNPSANKRKATDEFEKYCAPLLHLAGICVNVVKTESEGHAKNLINSIENTDAIVVAGGDGTLSEVITGLLRRTHENTNGLIPLGILPLGKTNSVAKVLFPTGDHLEKVRALADATMAVVEEVVKPIDILKVEVLESDNKPIYAVAGIKWGAYRDAETKKDSYWVYGRFRKYATYLFNGYKSNLTWDCKASLNYSPPCTGCSNCTKSQSHQKKWFQRFAKDQQPSYSNVINPDCHTIQQKDISTVDFTLSIPNLNSNKETPKLVANIGPKTVDYFDFVKEGWKSENGRMRDVEEVIEARSIEIQPKVTNKSDSEGWFSIDNENYELKPIKVTVLPKLIKVFCRKENLQ</sequence>
<dbReference type="AlphaFoldDB" id="A0A8J6HB56"/>
<reference evidence="31" key="1">
    <citation type="journal article" date="2020" name="J Insects Food Feed">
        <title>The yellow mealworm (Tenebrio molitor) genome: a resource for the emerging insects as food and feed industry.</title>
        <authorList>
            <person name="Eriksson T."/>
            <person name="Andere A."/>
            <person name="Kelstrup H."/>
            <person name="Emery V."/>
            <person name="Picard C."/>
        </authorList>
    </citation>
    <scope>NUCLEOTIDE SEQUENCE</scope>
    <source>
        <strain evidence="31">Stoneville</strain>
        <tissue evidence="31">Whole head</tissue>
    </source>
</reference>
<dbReference type="GO" id="GO:0004143">
    <property type="term" value="F:ATP-dependent diacylglycerol kinase activity"/>
    <property type="evidence" value="ECO:0007669"/>
    <property type="project" value="UniProtKB-EC"/>
</dbReference>
<evidence type="ECO:0000256" key="13">
    <source>
        <dbReference type="ARBA" id="ARBA00023136"/>
    </source>
</evidence>
<keyword evidence="13" id="KW-0472">Membrane</keyword>
<evidence type="ECO:0000256" key="19">
    <source>
        <dbReference type="ARBA" id="ARBA00024556"/>
    </source>
</evidence>
<dbReference type="Gene3D" id="3.40.50.10330">
    <property type="entry name" value="Probable inorganic polyphosphate/atp-NAD kinase, domain 1"/>
    <property type="match status" value="1"/>
</dbReference>
<dbReference type="InterPro" id="IPR050187">
    <property type="entry name" value="Lipid_Phosphate_FormReg"/>
</dbReference>
<comment type="catalytic activity">
    <reaction evidence="15">
        <text>a 1,2-diacyl-sn-glycerol + ATP = a 1,2-diacyl-sn-glycero-3-phosphate + ADP + H(+)</text>
        <dbReference type="Rhea" id="RHEA:10272"/>
        <dbReference type="ChEBI" id="CHEBI:15378"/>
        <dbReference type="ChEBI" id="CHEBI:17815"/>
        <dbReference type="ChEBI" id="CHEBI:30616"/>
        <dbReference type="ChEBI" id="CHEBI:58608"/>
        <dbReference type="ChEBI" id="CHEBI:456216"/>
        <dbReference type="EC" id="2.7.1.107"/>
    </reaction>
    <physiologicalReaction direction="left-to-right" evidence="15">
        <dbReference type="Rhea" id="RHEA:10273"/>
    </physiologicalReaction>
</comment>
<evidence type="ECO:0000256" key="26">
    <source>
        <dbReference type="ARBA" id="ARBA00044480"/>
    </source>
</evidence>
<evidence type="ECO:0000256" key="18">
    <source>
        <dbReference type="ARBA" id="ARBA00024512"/>
    </source>
</evidence>
<comment type="catalytic activity">
    <reaction evidence="28">
        <text>a monoacylglycerol + ATP = a monoacyl-sn-glycero-3-phosphate + ADP + H(+)</text>
        <dbReference type="Rhea" id="RHEA:19293"/>
        <dbReference type="ChEBI" id="CHEBI:15378"/>
        <dbReference type="ChEBI" id="CHEBI:17408"/>
        <dbReference type="ChEBI" id="CHEBI:30616"/>
        <dbReference type="ChEBI" id="CHEBI:77589"/>
        <dbReference type="ChEBI" id="CHEBI:456216"/>
        <dbReference type="EC" id="2.7.1.94"/>
    </reaction>
    <physiologicalReaction direction="left-to-right" evidence="28">
        <dbReference type="Rhea" id="RHEA:19294"/>
    </physiologicalReaction>
</comment>
<dbReference type="EMBL" id="JABDTM020026809">
    <property type="protein sequence ID" value="KAH0811429.1"/>
    <property type="molecule type" value="Genomic_DNA"/>
</dbReference>
<dbReference type="Proteomes" id="UP000719412">
    <property type="component" value="Unassembled WGS sequence"/>
</dbReference>
<accession>A0A8J6HB56</accession>
<dbReference type="SUPFAM" id="SSF111331">
    <property type="entry name" value="NAD kinase/diacylglycerol kinase-like"/>
    <property type="match status" value="1"/>
</dbReference>
<dbReference type="Pfam" id="PF19712">
    <property type="entry name" value="AGK_C"/>
    <property type="match status" value="1"/>
</dbReference>
<evidence type="ECO:0000256" key="12">
    <source>
        <dbReference type="ARBA" id="ARBA00023128"/>
    </source>
</evidence>
<dbReference type="GO" id="GO:0005524">
    <property type="term" value="F:ATP binding"/>
    <property type="evidence" value="ECO:0007669"/>
    <property type="project" value="UniProtKB-KW"/>
</dbReference>
<comment type="caution">
    <text evidence="31">The sequence shown here is derived from an EMBL/GenBank/DDBJ whole genome shotgun (WGS) entry which is preliminary data.</text>
</comment>
<dbReference type="SMART" id="SM00046">
    <property type="entry name" value="DAGKc"/>
    <property type="match status" value="1"/>
</dbReference>
<evidence type="ECO:0000256" key="3">
    <source>
        <dbReference type="ARBA" id="ARBA00004637"/>
    </source>
</evidence>
<dbReference type="InterPro" id="IPR001206">
    <property type="entry name" value="Diacylglycerol_kinase_cat_dom"/>
</dbReference>
<dbReference type="UniPathway" id="UPA00230"/>
<evidence type="ECO:0000256" key="25">
    <source>
        <dbReference type="ARBA" id="ARBA00030553"/>
    </source>
</evidence>
<evidence type="ECO:0000259" key="30">
    <source>
        <dbReference type="PROSITE" id="PS50146"/>
    </source>
</evidence>